<comment type="caution">
    <text evidence="1">The sequence shown here is derived from an EMBL/GenBank/DDBJ whole genome shotgun (WGS) entry which is preliminary data.</text>
</comment>
<keyword evidence="2" id="KW-1185">Reference proteome</keyword>
<accession>A0ABW2BIS5</accession>
<proteinExistence type="predicted"/>
<name>A0ABW2BIS5_9HYPH</name>
<evidence type="ECO:0000313" key="2">
    <source>
        <dbReference type="Proteomes" id="UP001596292"/>
    </source>
</evidence>
<reference evidence="2" key="1">
    <citation type="journal article" date="2019" name="Int. J. Syst. Evol. Microbiol.">
        <title>The Global Catalogue of Microorganisms (GCM) 10K type strain sequencing project: providing services to taxonomists for standard genome sequencing and annotation.</title>
        <authorList>
            <consortium name="The Broad Institute Genomics Platform"/>
            <consortium name="The Broad Institute Genome Sequencing Center for Infectious Disease"/>
            <person name="Wu L."/>
            <person name="Ma J."/>
        </authorList>
    </citation>
    <scope>NUCLEOTIDE SEQUENCE [LARGE SCALE GENOMIC DNA]</scope>
    <source>
        <strain evidence="2">CCUG 48316</strain>
    </source>
</reference>
<dbReference type="Proteomes" id="UP001596292">
    <property type="component" value="Unassembled WGS sequence"/>
</dbReference>
<dbReference type="EMBL" id="JBHSWN010000001">
    <property type="protein sequence ID" value="MFC6789480.1"/>
    <property type="molecule type" value="Genomic_DNA"/>
</dbReference>
<sequence>MARDPLTGEAHPAEDLEAVNARLADWAARSAETSEALVDRFEAMGYEVRGKSEEEVAEVLRHPPTRPQQ</sequence>
<gene>
    <name evidence="1" type="ORF">ACFQE0_07510</name>
</gene>
<dbReference type="RefSeq" id="WP_378968489.1">
    <property type="nucleotide sequence ID" value="NZ_JBHSWN010000001.1"/>
</dbReference>
<organism evidence="1 2">
    <name type="scientific">Methylobacterium komagatae</name>
    <dbReference type="NCBI Taxonomy" id="374425"/>
    <lineage>
        <taxon>Bacteria</taxon>
        <taxon>Pseudomonadati</taxon>
        <taxon>Pseudomonadota</taxon>
        <taxon>Alphaproteobacteria</taxon>
        <taxon>Hyphomicrobiales</taxon>
        <taxon>Methylobacteriaceae</taxon>
        <taxon>Methylobacterium</taxon>
    </lineage>
</organism>
<evidence type="ECO:0000313" key="1">
    <source>
        <dbReference type="EMBL" id="MFC6789480.1"/>
    </source>
</evidence>
<protein>
    <submittedName>
        <fullName evidence="1">Uncharacterized protein</fullName>
    </submittedName>
</protein>